<name>A0ABX1ZGU1_9BACL</name>
<accession>A0ABX1ZGU1</accession>
<reference evidence="1 2" key="1">
    <citation type="submission" date="2019-10" db="EMBL/GenBank/DDBJ databases">
        <title>Description of Paenibacillus pedi sp. nov.</title>
        <authorList>
            <person name="Carlier A."/>
            <person name="Qi S."/>
        </authorList>
    </citation>
    <scope>NUCLEOTIDE SEQUENCE [LARGE SCALE GENOMIC DNA]</scope>
    <source>
        <strain evidence="1 2">LMG 31457</strain>
    </source>
</reference>
<proteinExistence type="predicted"/>
<comment type="caution">
    <text evidence="1">The sequence shown here is derived from an EMBL/GenBank/DDBJ whole genome shotgun (WGS) entry which is preliminary data.</text>
</comment>
<protein>
    <submittedName>
        <fullName evidence="1">Uncharacterized protein</fullName>
    </submittedName>
</protein>
<gene>
    <name evidence="1" type="ORF">GC097_04670</name>
</gene>
<evidence type="ECO:0000313" key="1">
    <source>
        <dbReference type="EMBL" id="NOU99319.1"/>
    </source>
</evidence>
<sequence length="134" mass="15782">MGDFIYNMNYEERDKLLGISGEWEVGSGFKSVRKFDFINIGILKQLVDDRFIDPDESHNSSPSIEKIFNFMTKYPRVLAKGYATSPLRRDYRVSLDTLFVPKSHVTMTLKQDFVEFCTRPNEFEMKGNLYAWWD</sequence>
<dbReference type="RefSeq" id="WP_171682174.1">
    <property type="nucleotide sequence ID" value="NZ_WHNZ01000012.1"/>
</dbReference>
<evidence type="ECO:0000313" key="2">
    <source>
        <dbReference type="Proteomes" id="UP000618579"/>
    </source>
</evidence>
<dbReference type="EMBL" id="WHNZ01000012">
    <property type="protein sequence ID" value="NOU99319.1"/>
    <property type="molecule type" value="Genomic_DNA"/>
</dbReference>
<organism evidence="1 2">
    <name type="scientific">Paenibacillus planticolens</name>
    <dbReference type="NCBI Taxonomy" id="2654976"/>
    <lineage>
        <taxon>Bacteria</taxon>
        <taxon>Bacillati</taxon>
        <taxon>Bacillota</taxon>
        <taxon>Bacilli</taxon>
        <taxon>Bacillales</taxon>
        <taxon>Paenibacillaceae</taxon>
        <taxon>Paenibacillus</taxon>
    </lineage>
</organism>
<dbReference type="Proteomes" id="UP000618579">
    <property type="component" value="Unassembled WGS sequence"/>
</dbReference>
<keyword evidence="2" id="KW-1185">Reference proteome</keyword>